<evidence type="ECO:0000256" key="4">
    <source>
        <dbReference type="ARBA" id="ARBA00022833"/>
    </source>
</evidence>
<dbReference type="InterPro" id="IPR000571">
    <property type="entry name" value="Znf_CCCH"/>
</dbReference>
<dbReference type="PROSITE" id="PS00518">
    <property type="entry name" value="ZF_RING_1"/>
    <property type="match status" value="1"/>
</dbReference>
<evidence type="ECO:0000256" key="2">
    <source>
        <dbReference type="ARBA" id="ARBA00022723"/>
    </source>
</evidence>
<evidence type="ECO:0000313" key="7">
    <source>
        <dbReference type="EnsemblPlants" id="Kaladp1008s0004.1.v1.1"/>
    </source>
</evidence>
<name>A0A7N0VJP9_KALFE</name>
<evidence type="ECO:0000256" key="5">
    <source>
        <dbReference type="PROSITE-ProRule" id="PRU00723"/>
    </source>
</evidence>
<feature type="zinc finger region" description="C3H1-type" evidence="5">
    <location>
        <begin position="212"/>
        <end position="236"/>
    </location>
</feature>
<dbReference type="GO" id="GO:0061630">
    <property type="term" value="F:ubiquitin protein ligase activity"/>
    <property type="evidence" value="ECO:0007669"/>
    <property type="project" value="InterPro"/>
</dbReference>
<dbReference type="Pfam" id="PF00097">
    <property type="entry name" value="zf-C3HC4"/>
    <property type="match status" value="1"/>
</dbReference>
<feature type="domain" description="C3H1-type" evidence="6">
    <location>
        <begin position="212"/>
        <end position="236"/>
    </location>
</feature>
<dbReference type="InterPro" id="IPR045072">
    <property type="entry name" value="MKRN-like"/>
</dbReference>
<dbReference type="InterPro" id="IPR018957">
    <property type="entry name" value="Znf_C3HC4_RING-type"/>
</dbReference>
<keyword evidence="1" id="KW-0808">Transferase</keyword>
<keyword evidence="3 5" id="KW-0863">Zinc-finger</keyword>
<dbReference type="PROSITE" id="PS50103">
    <property type="entry name" value="ZF_C3H1"/>
    <property type="match status" value="1"/>
</dbReference>
<dbReference type="PANTHER" id="PTHR11224:SF10">
    <property type="entry name" value="IP09428P-RELATED"/>
    <property type="match status" value="1"/>
</dbReference>
<dbReference type="GO" id="GO:0008270">
    <property type="term" value="F:zinc ion binding"/>
    <property type="evidence" value="ECO:0007669"/>
    <property type="project" value="UniProtKB-KW"/>
</dbReference>
<organism evidence="7 8">
    <name type="scientific">Kalanchoe fedtschenkoi</name>
    <name type="common">Lavender scallops</name>
    <name type="synonym">South American air plant</name>
    <dbReference type="NCBI Taxonomy" id="63787"/>
    <lineage>
        <taxon>Eukaryota</taxon>
        <taxon>Viridiplantae</taxon>
        <taxon>Streptophyta</taxon>
        <taxon>Embryophyta</taxon>
        <taxon>Tracheophyta</taxon>
        <taxon>Spermatophyta</taxon>
        <taxon>Magnoliopsida</taxon>
        <taxon>eudicotyledons</taxon>
        <taxon>Gunneridae</taxon>
        <taxon>Pentapetalae</taxon>
        <taxon>Saxifragales</taxon>
        <taxon>Crassulaceae</taxon>
        <taxon>Kalanchoe</taxon>
    </lineage>
</organism>
<protein>
    <recommendedName>
        <fullName evidence="6">C3H1-type domain-containing protein</fullName>
    </recommendedName>
</protein>
<dbReference type="SUPFAM" id="SSF57850">
    <property type="entry name" value="RING/U-box"/>
    <property type="match status" value="1"/>
</dbReference>
<sequence length="273" mass="30700">MERALKGEHCEFSHVWNDPENNVCTFYQRGACGIISTANSLLSDSGSLADPSRSGENGAAVGVPAWSQLPAQNDLYENEDFEELRILYPADRAMCSFTAAGRCPRGENCLMPREWGERSTWKLVRKKQKHLQALTKSQTSVCLDRVLSKANPAERKFGLLSECDHPFCILCIRNWRSSSPSSGMDVDSALRACPIFCMLSYFRIPSVIWSVDCRRFEFGNRSCPFGTSCFYKHAFRDGSLEEVSLRHLGAEDGITVSTRDIRLSDFLANLNMR</sequence>
<evidence type="ECO:0000313" key="8">
    <source>
        <dbReference type="Proteomes" id="UP000594263"/>
    </source>
</evidence>
<dbReference type="InterPro" id="IPR017907">
    <property type="entry name" value="Znf_RING_CS"/>
</dbReference>
<dbReference type="Gramene" id="Kaladp1008s0004.1.v1.1">
    <property type="protein sequence ID" value="Kaladp1008s0004.1.v1.1"/>
    <property type="gene ID" value="Kaladp1008s0004.v1.1"/>
</dbReference>
<proteinExistence type="predicted"/>
<dbReference type="AlphaFoldDB" id="A0A7N0VJP9"/>
<keyword evidence="8" id="KW-1185">Reference proteome</keyword>
<dbReference type="GO" id="GO:0000209">
    <property type="term" value="P:protein polyubiquitination"/>
    <property type="evidence" value="ECO:0007669"/>
    <property type="project" value="InterPro"/>
</dbReference>
<evidence type="ECO:0000256" key="3">
    <source>
        <dbReference type="ARBA" id="ARBA00022771"/>
    </source>
</evidence>
<evidence type="ECO:0000259" key="6">
    <source>
        <dbReference type="PROSITE" id="PS50103"/>
    </source>
</evidence>
<reference evidence="7" key="1">
    <citation type="submission" date="2021-01" db="UniProtKB">
        <authorList>
            <consortium name="EnsemblPlants"/>
        </authorList>
    </citation>
    <scope>IDENTIFICATION</scope>
</reference>
<keyword evidence="2 5" id="KW-0479">Metal-binding</keyword>
<dbReference type="PANTHER" id="PTHR11224">
    <property type="entry name" value="MAKORIN-RELATED"/>
    <property type="match status" value="1"/>
</dbReference>
<keyword evidence="4 5" id="KW-0862">Zinc</keyword>
<dbReference type="OMA" id="CRYFANN"/>
<dbReference type="Proteomes" id="UP000594263">
    <property type="component" value="Unplaced"/>
</dbReference>
<dbReference type="EnsemblPlants" id="Kaladp1008s0004.1.v1.1">
    <property type="protein sequence ID" value="Kaladp1008s0004.1.v1.1"/>
    <property type="gene ID" value="Kaladp1008s0004.v1.1"/>
</dbReference>
<evidence type="ECO:0000256" key="1">
    <source>
        <dbReference type="ARBA" id="ARBA00022679"/>
    </source>
</evidence>
<accession>A0A7N0VJP9</accession>